<keyword evidence="2" id="KW-0479">Metal-binding</keyword>
<dbReference type="GO" id="GO:0000103">
    <property type="term" value="P:sulfate assimilation"/>
    <property type="evidence" value="ECO:0007669"/>
    <property type="project" value="TreeGrafter"/>
</dbReference>
<dbReference type="Gene3D" id="3.30.413.10">
    <property type="entry name" value="Sulfite Reductase Hemoprotein, domain 1"/>
    <property type="match status" value="1"/>
</dbReference>
<dbReference type="NCBIfam" id="TIGR02064">
    <property type="entry name" value="dsrA"/>
    <property type="match status" value="1"/>
</dbReference>
<dbReference type="GO" id="GO:0046872">
    <property type="term" value="F:metal ion binding"/>
    <property type="evidence" value="ECO:0007669"/>
    <property type="project" value="UniProtKB-KW"/>
</dbReference>
<keyword evidence="3" id="KW-0408">Iron</keyword>
<dbReference type="GO" id="GO:0009337">
    <property type="term" value="C:sulfite reductase complex (NADPH)"/>
    <property type="evidence" value="ECO:0007669"/>
    <property type="project" value="TreeGrafter"/>
</dbReference>
<evidence type="ECO:0000256" key="4">
    <source>
        <dbReference type="ARBA" id="ARBA00023014"/>
    </source>
</evidence>
<dbReference type="SUPFAM" id="SSF55124">
    <property type="entry name" value="Nitrite/Sulfite reductase N-terminal domain-like"/>
    <property type="match status" value="1"/>
</dbReference>
<dbReference type="PANTHER" id="PTHR11493">
    <property type="entry name" value="SULFITE REDUCTASE [NADPH] SUBUNIT BETA-RELATED"/>
    <property type="match status" value="1"/>
</dbReference>
<keyword evidence="1" id="KW-0004">4Fe-4S</keyword>
<feature type="domain" description="Nitrite/Sulfite reductase ferredoxin-like" evidence="6">
    <location>
        <begin position="83"/>
        <end position="143"/>
    </location>
</feature>
<dbReference type="Proteomes" id="UP000199611">
    <property type="component" value="Unassembled WGS sequence"/>
</dbReference>
<accession>A0A1I4S9M1</accession>
<dbReference type="STRING" id="39841.SAMN05660836_00832"/>
<evidence type="ECO:0000256" key="2">
    <source>
        <dbReference type="ARBA" id="ARBA00022723"/>
    </source>
</evidence>
<protein>
    <submittedName>
        <fullName evidence="7">Dissimilatory sulfite reductase alpha subunit</fullName>
    </submittedName>
</protein>
<dbReference type="InterPro" id="IPR036136">
    <property type="entry name" value="Nit/Sulf_reduc_fer-like_dom_sf"/>
</dbReference>
<evidence type="ECO:0000256" key="3">
    <source>
        <dbReference type="ARBA" id="ARBA00023004"/>
    </source>
</evidence>
<dbReference type="GO" id="GO:0020037">
    <property type="term" value="F:heme binding"/>
    <property type="evidence" value="ECO:0007669"/>
    <property type="project" value="InterPro"/>
</dbReference>
<dbReference type="SUPFAM" id="SSF54862">
    <property type="entry name" value="4Fe-4S ferredoxins"/>
    <property type="match status" value="1"/>
</dbReference>
<dbReference type="InterPro" id="IPR011806">
    <property type="entry name" value="DsrA"/>
</dbReference>
<feature type="domain" description="Nitrite/sulphite reductase 4Fe-4S" evidence="5">
    <location>
        <begin position="155"/>
        <end position="383"/>
    </location>
</feature>
<evidence type="ECO:0000313" key="7">
    <source>
        <dbReference type="EMBL" id="SFM60984.1"/>
    </source>
</evidence>
<evidence type="ECO:0000259" key="6">
    <source>
        <dbReference type="Pfam" id="PF03460"/>
    </source>
</evidence>
<dbReference type="GO" id="GO:0050311">
    <property type="term" value="F:sulfite reductase (ferredoxin) activity"/>
    <property type="evidence" value="ECO:0007669"/>
    <property type="project" value="TreeGrafter"/>
</dbReference>
<dbReference type="InterPro" id="IPR045854">
    <property type="entry name" value="NO2/SO3_Rdtase_4Fe4S_sf"/>
</dbReference>
<dbReference type="RefSeq" id="WP_093393708.1">
    <property type="nucleotide sequence ID" value="NZ_FOUU01000002.1"/>
</dbReference>
<evidence type="ECO:0000256" key="1">
    <source>
        <dbReference type="ARBA" id="ARBA00022485"/>
    </source>
</evidence>
<dbReference type="GO" id="GO:0051539">
    <property type="term" value="F:4 iron, 4 sulfur cluster binding"/>
    <property type="evidence" value="ECO:0007669"/>
    <property type="project" value="UniProtKB-KW"/>
</dbReference>
<dbReference type="GO" id="GO:0018551">
    <property type="term" value="F:dissimilatory sulfite reductase (NADH) activity"/>
    <property type="evidence" value="ECO:0007669"/>
    <property type="project" value="InterPro"/>
</dbReference>
<name>A0A1I4S9M1_9BACT</name>
<dbReference type="AlphaFoldDB" id="A0A1I4S9M1"/>
<dbReference type="InterPro" id="IPR045169">
    <property type="entry name" value="NO2/SO3_Rdtase_4Fe4S_prot"/>
</dbReference>
<organism evidence="7 8">
    <name type="scientific">Thermodesulforhabdus norvegica</name>
    <dbReference type="NCBI Taxonomy" id="39841"/>
    <lineage>
        <taxon>Bacteria</taxon>
        <taxon>Pseudomonadati</taxon>
        <taxon>Thermodesulfobacteriota</taxon>
        <taxon>Syntrophobacteria</taxon>
        <taxon>Syntrophobacterales</taxon>
        <taxon>Thermodesulforhabdaceae</taxon>
        <taxon>Thermodesulforhabdus</taxon>
    </lineage>
</organism>
<dbReference type="Pfam" id="PF03460">
    <property type="entry name" value="NIR_SIR_ferr"/>
    <property type="match status" value="1"/>
</dbReference>
<dbReference type="Gene3D" id="3.30.70.2500">
    <property type="match status" value="1"/>
</dbReference>
<keyword evidence="4" id="KW-0411">Iron-sulfur</keyword>
<keyword evidence="8" id="KW-1185">Reference proteome</keyword>
<dbReference type="Pfam" id="PF01077">
    <property type="entry name" value="NIR_SIR"/>
    <property type="match status" value="1"/>
</dbReference>
<evidence type="ECO:0000259" key="5">
    <source>
        <dbReference type="Pfam" id="PF01077"/>
    </source>
</evidence>
<dbReference type="InterPro" id="IPR005117">
    <property type="entry name" value="NiRdtase/SiRdtase_haem-b_fer"/>
</dbReference>
<dbReference type="InterPro" id="IPR006067">
    <property type="entry name" value="NO2/SO3_Rdtase_4Fe4S_dom"/>
</dbReference>
<dbReference type="EMBL" id="FOUU01000002">
    <property type="protein sequence ID" value="SFM60984.1"/>
    <property type="molecule type" value="Genomic_DNA"/>
</dbReference>
<reference evidence="7 8" key="1">
    <citation type="submission" date="2016-10" db="EMBL/GenBank/DDBJ databases">
        <authorList>
            <person name="de Groot N.N."/>
        </authorList>
    </citation>
    <scope>NUCLEOTIDE SEQUENCE [LARGE SCALE GENOMIC DNA]</scope>
    <source>
        <strain evidence="7 8">DSM 9990</strain>
    </source>
</reference>
<dbReference type="OrthoDB" id="9800558at2"/>
<dbReference type="SUPFAM" id="SSF56014">
    <property type="entry name" value="Nitrite and sulphite reductase 4Fe-4S domain-like"/>
    <property type="match status" value="1"/>
</dbReference>
<dbReference type="GO" id="GO:0016002">
    <property type="term" value="F:sulfite reductase activity"/>
    <property type="evidence" value="ECO:0007669"/>
    <property type="project" value="TreeGrafter"/>
</dbReference>
<dbReference type="Gene3D" id="3.30.70.20">
    <property type="match status" value="1"/>
</dbReference>
<gene>
    <name evidence="7" type="ORF">SAMN05660836_00832</name>
</gene>
<sequence length="424" mass="48318">MALKHQTPMLDELTKGPWPSFVADIKRVAERKPQCDDLLGLLELSYKDKEGHWKHGGIVGVFGYGGGVIGRYCDRPDLFPNVAHFHTMRVNQPASKFYTTDVLRKLCDIWEEKGSGLFNFHGSTGDIILLGTTTDQLEPVFYDLTHELGMDLGGSGSNMRTPSCCVGRARCEWSCLDTQDITYDITMRYQDELHRPMFPYKFKFKVSGCPNDCVAAIARADCSIIGTWRDNIRIDQEAVRAYVAGELVPNGGAHGFEKRPLDIQAEVIDKCPTRCMEWDGKNLKIWDEDCVRCMHCINVMPRALRPGEDVGATILVGAKAPILEGAQLSSVIIPFMKMEPPYEEFHEFVEKMWDWWMEHGKNRERLGELIQRLGLREFLKAVGVKPDPRMINTPRYNPYIFYDPADVPGGWERDPVAYRQRHQP</sequence>
<evidence type="ECO:0000313" key="8">
    <source>
        <dbReference type="Proteomes" id="UP000199611"/>
    </source>
</evidence>
<proteinExistence type="predicted"/>
<dbReference type="PANTHER" id="PTHR11493:SF54">
    <property type="entry name" value="ANAEROBIC SULFITE REDUCTASE SUBUNIT C"/>
    <property type="match status" value="1"/>
</dbReference>
<dbReference type="Gene3D" id="6.10.140.1420">
    <property type="match status" value="1"/>
</dbReference>